<evidence type="ECO:0000313" key="3">
    <source>
        <dbReference type="Proteomes" id="UP001159363"/>
    </source>
</evidence>
<dbReference type="EMBL" id="JARBHB010000008">
    <property type="protein sequence ID" value="KAJ8877794.1"/>
    <property type="molecule type" value="Genomic_DNA"/>
</dbReference>
<evidence type="ECO:0000259" key="1">
    <source>
        <dbReference type="Pfam" id="PF07727"/>
    </source>
</evidence>
<dbReference type="Pfam" id="PF07727">
    <property type="entry name" value="RVT_2"/>
    <property type="match status" value="2"/>
</dbReference>
<reference evidence="2 3" key="1">
    <citation type="submission" date="2023-02" db="EMBL/GenBank/DDBJ databases">
        <title>LHISI_Scaffold_Assembly.</title>
        <authorList>
            <person name="Stuart O.P."/>
            <person name="Cleave R."/>
            <person name="Magrath M.J.L."/>
            <person name="Mikheyev A.S."/>
        </authorList>
    </citation>
    <scope>NUCLEOTIDE SEQUENCE [LARGE SCALE GENOMIC DNA]</scope>
    <source>
        <strain evidence="2">Daus_M_001</strain>
        <tissue evidence="2">Leg muscle</tissue>
    </source>
</reference>
<sequence length="311" mass="34853">MSLVIPETSQFTRAGLTIIPLHPALLWQPPAALAPACPALALCLVAPGSQGAHSTPVECTTLLQAAQTMAGQMIFSGGPHTCHIYFCSTETVPVNFDKVSESDPQTYEEAVEESEEWREAIKKELEAHNKFQTLITADPPDNVKPIETKWVFHTKPDGTKKARLVADGSQANRSEQVYAPVAKLPTTRLALSYSLQKDWFNQFATKNDLRRSSFVVCLYVGDNLWLVIWVDDILLMGEKVKIELLSAKLTEEFNAKYVGELLCFIGTELTIAEDRIELSQHKLIDKMLKRFNLQDLHLQWKTDLISAKQML</sequence>
<gene>
    <name evidence="2" type="ORF">PR048_022251</name>
</gene>
<protein>
    <recommendedName>
        <fullName evidence="1">Reverse transcriptase Ty1/copia-type domain-containing protein</fullName>
    </recommendedName>
</protein>
<comment type="caution">
    <text evidence="2">The sequence shown here is derived from an EMBL/GenBank/DDBJ whole genome shotgun (WGS) entry which is preliminary data.</text>
</comment>
<name>A0ABQ9H0J3_9NEOP</name>
<accession>A0ABQ9H0J3</accession>
<proteinExistence type="predicted"/>
<feature type="domain" description="Reverse transcriptase Ty1/copia-type" evidence="1">
    <location>
        <begin position="216"/>
        <end position="295"/>
    </location>
</feature>
<organism evidence="2 3">
    <name type="scientific">Dryococelus australis</name>
    <dbReference type="NCBI Taxonomy" id="614101"/>
    <lineage>
        <taxon>Eukaryota</taxon>
        <taxon>Metazoa</taxon>
        <taxon>Ecdysozoa</taxon>
        <taxon>Arthropoda</taxon>
        <taxon>Hexapoda</taxon>
        <taxon>Insecta</taxon>
        <taxon>Pterygota</taxon>
        <taxon>Neoptera</taxon>
        <taxon>Polyneoptera</taxon>
        <taxon>Phasmatodea</taxon>
        <taxon>Verophasmatodea</taxon>
        <taxon>Anareolatae</taxon>
        <taxon>Phasmatidae</taxon>
        <taxon>Eurycanthinae</taxon>
        <taxon>Dryococelus</taxon>
    </lineage>
</organism>
<keyword evidence="3" id="KW-1185">Reference proteome</keyword>
<feature type="domain" description="Reverse transcriptase Ty1/copia-type" evidence="1">
    <location>
        <begin position="137"/>
        <end position="200"/>
    </location>
</feature>
<evidence type="ECO:0000313" key="2">
    <source>
        <dbReference type="EMBL" id="KAJ8877794.1"/>
    </source>
</evidence>
<dbReference type="Proteomes" id="UP001159363">
    <property type="component" value="Chromosome 7"/>
</dbReference>
<dbReference type="InterPro" id="IPR013103">
    <property type="entry name" value="RVT_2"/>
</dbReference>